<feature type="transmembrane region" description="Helical" evidence="8">
    <location>
        <begin position="254"/>
        <end position="280"/>
    </location>
</feature>
<evidence type="ECO:0000256" key="8">
    <source>
        <dbReference type="SAM" id="Phobius"/>
    </source>
</evidence>
<sequence length="293" mass="34965">MKKRIDIIASFKNEEKNINNFVSRIKKSFRKYKNIDYKIIFIDDFSDDSSNRIIKKLRIGSKKIKLLTFIKNYGGSPSIQTGFDFVSSQNYVAVIDCDLQDPPELIAKNFSMIKKDETIHFVRKKRDDPLFQIIYTKIAYFLLYLISGGKIIMNSNHFKILPPKVVRKIKKNKEIYPYWNYLFTMYSIKNKLVNYNRKKRIHGFSKFTWLSLNPWLTYLSGFYYFKKNFLTTSLALISLNVLLLYVIFLNFHNLLLILMLTIIICVLVMNLLAFLFIMYYKMKHKRVICKYKL</sequence>
<dbReference type="InterPro" id="IPR050256">
    <property type="entry name" value="Glycosyltransferase_2"/>
</dbReference>
<keyword evidence="7 8" id="KW-0472">Membrane</keyword>
<feature type="transmembrane region" description="Helical" evidence="8">
    <location>
        <begin position="230"/>
        <end position="248"/>
    </location>
</feature>
<keyword evidence="2" id="KW-0328">Glycosyltransferase</keyword>
<dbReference type="AlphaFoldDB" id="B3T0X3"/>
<dbReference type="EMBL" id="EU016570">
    <property type="protein sequence ID" value="ABZ06232.1"/>
    <property type="molecule type" value="Genomic_DNA"/>
</dbReference>
<dbReference type="PANTHER" id="PTHR48090">
    <property type="entry name" value="UNDECAPRENYL-PHOSPHATE 4-DEOXY-4-FORMAMIDO-L-ARABINOSE TRANSFERASE-RELATED"/>
    <property type="match status" value="1"/>
</dbReference>
<dbReference type="GO" id="GO:0016757">
    <property type="term" value="F:glycosyltransferase activity"/>
    <property type="evidence" value="ECO:0007669"/>
    <property type="project" value="UniProtKB-KW"/>
</dbReference>
<proteinExistence type="predicted"/>
<evidence type="ECO:0000313" key="10">
    <source>
        <dbReference type="EMBL" id="ABZ06232.1"/>
    </source>
</evidence>
<reference evidence="10" key="1">
    <citation type="journal article" date="2008" name="ISME J.">
        <title>Genomic patterns of recombination, clonal divergence and environment in marine microbial populations.</title>
        <authorList>
            <person name="Konstantinidis K.T."/>
            <person name="Delong E.F."/>
        </authorList>
    </citation>
    <scope>NUCLEOTIDE SEQUENCE</scope>
</reference>
<dbReference type="GO" id="GO:0005886">
    <property type="term" value="C:plasma membrane"/>
    <property type="evidence" value="ECO:0007669"/>
    <property type="project" value="TreeGrafter"/>
</dbReference>
<dbReference type="InterPro" id="IPR001173">
    <property type="entry name" value="Glyco_trans_2-like"/>
</dbReference>
<dbReference type="Gene3D" id="3.90.550.10">
    <property type="entry name" value="Spore Coat Polysaccharide Biosynthesis Protein SpsA, Chain A"/>
    <property type="match status" value="1"/>
</dbReference>
<feature type="transmembrane region" description="Helical" evidence="8">
    <location>
        <begin position="207"/>
        <end position="225"/>
    </location>
</feature>
<dbReference type="InterPro" id="IPR029044">
    <property type="entry name" value="Nucleotide-diphossugar_trans"/>
</dbReference>
<keyword evidence="4 8" id="KW-0812">Transmembrane</keyword>
<feature type="transmembrane region" description="Helical" evidence="8">
    <location>
        <begin position="133"/>
        <end position="153"/>
    </location>
</feature>
<dbReference type="SUPFAM" id="SSF53448">
    <property type="entry name" value="Nucleotide-diphospho-sugar transferases"/>
    <property type="match status" value="1"/>
</dbReference>
<evidence type="ECO:0000256" key="6">
    <source>
        <dbReference type="ARBA" id="ARBA00022989"/>
    </source>
</evidence>
<dbReference type="Pfam" id="PF00535">
    <property type="entry name" value="Glycos_transf_2"/>
    <property type="match status" value="1"/>
</dbReference>
<keyword evidence="6 8" id="KW-1133">Transmembrane helix</keyword>
<gene>
    <name evidence="10" type="ORF">ALOHA_HF4000007I05ctg1g5</name>
</gene>
<evidence type="ECO:0000256" key="7">
    <source>
        <dbReference type="ARBA" id="ARBA00023136"/>
    </source>
</evidence>
<evidence type="ECO:0000256" key="5">
    <source>
        <dbReference type="ARBA" id="ARBA00022985"/>
    </source>
</evidence>
<keyword evidence="5" id="KW-0448">Lipopolysaccharide biosynthesis</keyword>
<evidence type="ECO:0000259" key="9">
    <source>
        <dbReference type="Pfam" id="PF00535"/>
    </source>
</evidence>
<feature type="domain" description="Glycosyltransferase 2-like" evidence="9">
    <location>
        <begin position="7"/>
        <end position="168"/>
    </location>
</feature>
<protein>
    <submittedName>
        <fullName evidence="10">Putative glycosyl transferase</fullName>
    </submittedName>
</protein>
<evidence type="ECO:0000256" key="4">
    <source>
        <dbReference type="ARBA" id="ARBA00022692"/>
    </source>
</evidence>
<evidence type="ECO:0000256" key="1">
    <source>
        <dbReference type="ARBA" id="ARBA00022475"/>
    </source>
</evidence>
<dbReference type="PANTHER" id="PTHR48090:SF3">
    <property type="entry name" value="UNDECAPRENYL-PHOSPHATE 4-DEOXY-4-FORMAMIDO-L-ARABINOSE TRANSFERASE"/>
    <property type="match status" value="1"/>
</dbReference>
<evidence type="ECO:0000256" key="3">
    <source>
        <dbReference type="ARBA" id="ARBA00022679"/>
    </source>
</evidence>
<accession>B3T0X3</accession>
<dbReference type="CAZy" id="GT2">
    <property type="family name" value="Glycosyltransferase Family 2"/>
</dbReference>
<name>B3T0X3_9ZZZZ</name>
<evidence type="ECO:0000256" key="2">
    <source>
        <dbReference type="ARBA" id="ARBA00022676"/>
    </source>
</evidence>
<keyword evidence="1" id="KW-1003">Cell membrane</keyword>
<keyword evidence="3 10" id="KW-0808">Transferase</keyword>
<organism evidence="10">
    <name type="scientific">uncultured marine microorganism HF4000_007I05</name>
    <dbReference type="NCBI Taxonomy" id="455511"/>
    <lineage>
        <taxon>unclassified sequences</taxon>
        <taxon>environmental samples</taxon>
    </lineage>
</organism>